<evidence type="ECO:0000256" key="1">
    <source>
        <dbReference type="ARBA" id="ARBA00023015"/>
    </source>
</evidence>
<dbReference type="EMBL" id="VXLC01000003">
    <property type="protein sequence ID" value="KAA8888937.1"/>
    <property type="molecule type" value="Genomic_DNA"/>
</dbReference>
<dbReference type="SUPFAM" id="SSF64288">
    <property type="entry name" value="Chorismate lyase-like"/>
    <property type="match status" value="1"/>
</dbReference>
<organism evidence="5 6">
    <name type="scientific">Nocardia colli</name>
    <dbReference type="NCBI Taxonomy" id="2545717"/>
    <lineage>
        <taxon>Bacteria</taxon>
        <taxon>Bacillati</taxon>
        <taxon>Actinomycetota</taxon>
        <taxon>Actinomycetes</taxon>
        <taxon>Mycobacteriales</taxon>
        <taxon>Nocardiaceae</taxon>
        <taxon>Nocardia</taxon>
    </lineage>
</organism>
<name>A0A5N0EHQ2_9NOCA</name>
<keyword evidence="3" id="KW-0804">Transcription</keyword>
<dbReference type="OrthoDB" id="3252280at2"/>
<dbReference type="GO" id="GO:0003677">
    <property type="term" value="F:DNA binding"/>
    <property type="evidence" value="ECO:0007669"/>
    <property type="project" value="UniProtKB-KW"/>
</dbReference>
<evidence type="ECO:0000259" key="4">
    <source>
        <dbReference type="PROSITE" id="PS50949"/>
    </source>
</evidence>
<dbReference type="AlphaFoldDB" id="A0A5N0EHQ2"/>
<comment type="caution">
    <text evidence="5">The sequence shown here is derived from an EMBL/GenBank/DDBJ whole genome shotgun (WGS) entry which is preliminary data.</text>
</comment>
<dbReference type="Gene3D" id="3.40.1410.10">
    <property type="entry name" value="Chorismate lyase-like"/>
    <property type="match status" value="1"/>
</dbReference>
<evidence type="ECO:0000313" key="6">
    <source>
        <dbReference type="Proteomes" id="UP000323876"/>
    </source>
</evidence>
<dbReference type="InterPro" id="IPR011663">
    <property type="entry name" value="UTRA"/>
</dbReference>
<dbReference type="GO" id="GO:0003700">
    <property type="term" value="F:DNA-binding transcription factor activity"/>
    <property type="evidence" value="ECO:0007669"/>
    <property type="project" value="InterPro"/>
</dbReference>
<dbReference type="PROSITE" id="PS50949">
    <property type="entry name" value="HTH_GNTR"/>
    <property type="match status" value="1"/>
</dbReference>
<feature type="domain" description="HTH gntR-type" evidence="4">
    <location>
        <begin position="3"/>
        <end position="69"/>
    </location>
</feature>
<dbReference type="Proteomes" id="UP000323876">
    <property type="component" value="Unassembled WGS sequence"/>
</dbReference>
<evidence type="ECO:0000256" key="3">
    <source>
        <dbReference type="ARBA" id="ARBA00023163"/>
    </source>
</evidence>
<dbReference type="SMART" id="SM00866">
    <property type="entry name" value="UTRA"/>
    <property type="match status" value="1"/>
</dbReference>
<evidence type="ECO:0000256" key="2">
    <source>
        <dbReference type="ARBA" id="ARBA00023125"/>
    </source>
</evidence>
<dbReference type="InterPro" id="IPR036388">
    <property type="entry name" value="WH-like_DNA-bd_sf"/>
</dbReference>
<dbReference type="InterPro" id="IPR050679">
    <property type="entry name" value="Bact_HTH_transcr_reg"/>
</dbReference>
<dbReference type="SMART" id="SM00345">
    <property type="entry name" value="HTH_GNTR"/>
    <property type="match status" value="1"/>
</dbReference>
<dbReference type="InterPro" id="IPR000524">
    <property type="entry name" value="Tscrpt_reg_HTH_GntR"/>
</dbReference>
<protein>
    <submittedName>
        <fullName evidence="5">GntR family transcriptional regulator</fullName>
    </submittedName>
</protein>
<proteinExistence type="predicted"/>
<dbReference type="PANTHER" id="PTHR44846:SF1">
    <property type="entry name" value="MANNOSYL-D-GLYCERATE TRANSPORT_METABOLISM SYSTEM REPRESSOR MNGR-RELATED"/>
    <property type="match status" value="1"/>
</dbReference>
<dbReference type="RefSeq" id="WP_150401212.1">
    <property type="nucleotide sequence ID" value="NZ_VXLC01000003.1"/>
</dbReference>
<accession>A0A5N0EHQ2</accession>
<keyword evidence="6" id="KW-1185">Reference proteome</keyword>
<dbReference type="InterPro" id="IPR036390">
    <property type="entry name" value="WH_DNA-bd_sf"/>
</dbReference>
<keyword evidence="2" id="KW-0238">DNA-binding</keyword>
<evidence type="ECO:0000313" key="5">
    <source>
        <dbReference type="EMBL" id="KAA8888937.1"/>
    </source>
</evidence>
<dbReference type="Gene3D" id="1.10.10.10">
    <property type="entry name" value="Winged helix-like DNA-binding domain superfamily/Winged helix DNA-binding domain"/>
    <property type="match status" value="1"/>
</dbReference>
<dbReference type="Pfam" id="PF07702">
    <property type="entry name" value="UTRA"/>
    <property type="match status" value="1"/>
</dbReference>
<sequence>MTEQRYRAIADELEGEIAGLRPGTRLDSEHTLMERFGVSRAAARAAVQELERRLRVRRVRGSGTFVSERIDYVISGDRRPSWHRTVLAAGAVPRSVVRESALAPLPADSAHRLEVEPGTLAHHMTRLSYINDAIAACGSEWVAYEAVPDLAAGMRVEESLDEVLRQMGHVHAVRSWCRVASDIPSPEVQERLQLITATPVWVVESVNRDAGTGRPLTYSTSWMRGDAVRVVMEIGTAPTRSAADPNYLKEVVQQ</sequence>
<reference evidence="5 6" key="1">
    <citation type="submission" date="2019-09" db="EMBL/GenBank/DDBJ databases">
        <authorList>
            <person name="Wang X."/>
        </authorList>
    </citation>
    <scope>NUCLEOTIDE SEQUENCE [LARGE SCALE GENOMIC DNA]</scope>
    <source>
        <strain evidence="5 6">CICC 11023</strain>
    </source>
</reference>
<keyword evidence="1" id="KW-0805">Transcription regulation</keyword>
<dbReference type="InterPro" id="IPR028978">
    <property type="entry name" value="Chorismate_lyase_/UTRA_dom_sf"/>
</dbReference>
<dbReference type="SUPFAM" id="SSF46785">
    <property type="entry name" value="Winged helix' DNA-binding domain"/>
    <property type="match status" value="1"/>
</dbReference>
<dbReference type="PANTHER" id="PTHR44846">
    <property type="entry name" value="MANNOSYL-D-GLYCERATE TRANSPORT/METABOLISM SYSTEM REPRESSOR MNGR-RELATED"/>
    <property type="match status" value="1"/>
</dbReference>
<dbReference type="Pfam" id="PF00392">
    <property type="entry name" value="GntR"/>
    <property type="match status" value="1"/>
</dbReference>
<gene>
    <name evidence="5" type="ORF">F3087_08010</name>
</gene>
<dbReference type="GO" id="GO:0045892">
    <property type="term" value="P:negative regulation of DNA-templated transcription"/>
    <property type="evidence" value="ECO:0007669"/>
    <property type="project" value="TreeGrafter"/>
</dbReference>